<comment type="caution">
    <text evidence="1">The sequence shown here is derived from an EMBL/GenBank/DDBJ whole genome shotgun (WGS) entry which is preliminary data.</text>
</comment>
<accession>A0A2V0P731</accession>
<dbReference type="OrthoDB" id="528003at2759"/>
<dbReference type="InParanoid" id="A0A2V0P731"/>
<proteinExistence type="predicted"/>
<sequence>MQASRMAANASASCSGRMHAPLGRRAQAAAAAAAAPRRCSGRGPPARARAVAVRAERKEYYDFKDMPPLPVTVKRITVPELDHTVVDKATEETRLASLAIFYDIWGDDQYGRRLTRKSALTMLCMYDSDDTAGAEARPGDYPNIALLRRVLEEGLDLEFVVEEFGPGA</sequence>
<organism evidence="1 2">
    <name type="scientific">Raphidocelis subcapitata</name>
    <dbReference type="NCBI Taxonomy" id="307507"/>
    <lineage>
        <taxon>Eukaryota</taxon>
        <taxon>Viridiplantae</taxon>
        <taxon>Chlorophyta</taxon>
        <taxon>core chlorophytes</taxon>
        <taxon>Chlorophyceae</taxon>
        <taxon>CS clade</taxon>
        <taxon>Sphaeropleales</taxon>
        <taxon>Selenastraceae</taxon>
        <taxon>Raphidocelis</taxon>
    </lineage>
</organism>
<keyword evidence="2" id="KW-1185">Reference proteome</keyword>
<name>A0A2V0P731_9CHLO</name>
<evidence type="ECO:0000313" key="2">
    <source>
        <dbReference type="Proteomes" id="UP000247498"/>
    </source>
</evidence>
<evidence type="ECO:0000313" key="1">
    <source>
        <dbReference type="EMBL" id="GBF95646.1"/>
    </source>
</evidence>
<dbReference type="EMBL" id="BDRX01000068">
    <property type="protein sequence ID" value="GBF95646.1"/>
    <property type="molecule type" value="Genomic_DNA"/>
</dbReference>
<protein>
    <submittedName>
        <fullName evidence="1">Uncharacterized protein</fullName>
    </submittedName>
</protein>
<reference evidence="1 2" key="1">
    <citation type="journal article" date="2018" name="Sci. Rep.">
        <title>Raphidocelis subcapitata (=Pseudokirchneriella subcapitata) provides an insight into genome evolution and environmental adaptations in the Sphaeropleales.</title>
        <authorList>
            <person name="Suzuki S."/>
            <person name="Yamaguchi H."/>
            <person name="Nakajima N."/>
            <person name="Kawachi M."/>
        </authorList>
    </citation>
    <scope>NUCLEOTIDE SEQUENCE [LARGE SCALE GENOMIC DNA]</scope>
    <source>
        <strain evidence="1 2">NIES-35</strain>
    </source>
</reference>
<dbReference type="AlphaFoldDB" id="A0A2V0P731"/>
<gene>
    <name evidence="1" type="ORF">Rsub_08628</name>
</gene>
<dbReference type="Proteomes" id="UP000247498">
    <property type="component" value="Unassembled WGS sequence"/>
</dbReference>